<comment type="caution">
    <text evidence="3">The sequence shown here is derived from an EMBL/GenBank/DDBJ whole genome shotgun (WGS) entry which is preliminary data.</text>
</comment>
<gene>
    <name evidence="3" type="ORF">AMECASPLE_019423</name>
</gene>
<dbReference type="EMBL" id="JAHRIP010067398">
    <property type="protein sequence ID" value="MEQ2307548.1"/>
    <property type="molecule type" value="Genomic_DNA"/>
</dbReference>
<protein>
    <recommendedName>
        <fullName evidence="2">ARID domain-containing protein</fullName>
    </recommendedName>
</protein>
<feature type="compositionally biased region" description="Polar residues" evidence="1">
    <location>
        <begin position="10"/>
        <end position="27"/>
    </location>
</feature>
<name>A0ABV0ZQH6_9TELE</name>
<feature type="compositionally biased region" description="Polar residues" evidence="1">
    <location>
        <begin position="79"/>
        <end position="91"/>
    </location>
</feature>
<evidence type="ECO:0000313" key="3">
    <source>
        <dbReference type="EMBL" id="MEQ2307548.1"/>
    </source>
</evidence>
<dbReference type="SMART" id="SM00501">
    <property type="entry name" value="BRIGHT"/>
    <property type="match status" value="1"/>
</dbReference>
<feature type="non-terminal residue" evidence="3">
    <location>
        <position position="1"/>
    </location>
</feature>
<evidence type="ECO:0000256" key="1">
    <source>
        <dbReference type="SAM" id="MobiDB-lite"/>
    </source>
</evidence>
<feature type="compositionally biased region" description="Basic and acidic residues" evidence="1">
    <location>
        <begin position="54"/>
        <end position="75"/>
    </location>
</feature>
<dbReference type="SMART" id="SM01014">
    <property type="entry name" value="ARID"/>
    <property type="match status" value="1"/>
</dbReference>
<evidence type="ECO:0000259" key="2">
    <source>
        <dbReference type="PROSITE" id="PS51011"/>
    </source>
</evidence>
<dbReference type="InterPro" id="IPR036431">
    <property type="entry name" value="ARID_dom_sf"/>
</dbReference>
<feature type="compositionally biased region" description="Low complexity" evidence="1">
    <location>
        <begin position="132"/>
        <end position="146"/>
    </location>
</feature>
<keyword evidence="4" id="KW-1185">Reference proteome</keyword>
<dbReference type="Proteomes" id="UP001469553">
    <property type="component" value="Unassembled WGS sequence"/>
</dbReference>
<dbReference type="Gene3D" id="1.10.150.60">
    <property type="entry name" value="ARID DNA-binding domain"/>
    <property type="match status" value="1"/>
</dbReference>
<dbReference type="SUPFAM" id="SSF46774">
    <property type="entry name" value="ARID-like"/>
    <property type="match status" value="1"/>
</dbReference>
<organism evidence="3 4">
    <name type="scientific">Ameca splendens</name>
    <dbReference type="NCBI Taxonomy" id="208324"/>
    <lineage>
        <taxon>Eukaryota</taxon>
        <taxon>Metazoa</taxon>
        <taxon>Chordata</taxon>
        <taxon>Craniata</taxon>
        <taxon>Vertebrata</taxon>
        <taxon>Euteleostomi</taxon>
        <taxon>Actinopterygii</taxon>
        <taxon>Neopterygii</taxon>
        <taxon>Teleostei</taxon>
        <taxon>Neoteleostei</taxon>
        <taxon>Acanthomorphata</taxon>
        <taxon>Ovalentaria</taxon>
        <taxon>Atherinomorphae</taxon>
        <taxon>Cyprinodontiformes</taxon>
        <taxon>Goodeidae</taxon>
        <taxon>Ameca</taxon>
    </lineage>
</organism>
<dbReference type="Pfam" id="PF01388">
    <property type="entry name" value="ARID"/>
    <property type="match status" value="1"/>
</dbReference>
<dbReference type="PROSITE" id="PS51011">
    <property type="entry name" value="ARID"/>
    <property type="match status" value="1"/>
</dbReference>
<dbReference type="PANTHER" id="PTHR12656:SF11">
    <property type="entry name" value="AT-RICH INTERACTIVE DOMAIN-CONTAINING PROTEIN 1B"/>
    <property type="match status" value="1"/>
</dbReference>
<sequence length="282" mass="30221">QGSYHGPGINQVSSGSYSQPTSNSTTGNGQGPGYGMPPAGAMGLSGDSIISPESKLKMDVKDDSGPNNEPHKPKLQDGYMNNNNSSVSQPATPGGTLPVPSPLSPSPASLSSYHGDDSDSISSPPWPLKTPSSPKANPNSSSISSERISRLYELGAEPERRSWVERYLTFMEERGTPVPQLPFVGKKPLDLWKLYVAVREIGGLAMVNKNKKWRELSSTLNVGTSSNSASMLKKQYIQYLFAYECKMERGEEPPSDSNSGGSLTEGDSRKQVKIQPPSPGES</sequence>
<accession>A0ABV0ZQH6</accession>
<dbReference type="InterPro" id="IPR021906">
    <property type="entry name" value="BAF250/Osa"/>
</dbReference>
<dbReference type="PANTHER" id="PTHR12656">
    <property type="entry name" value="BRG-1 ASSOCIATED FACTOR 250 BAF250"/>
    <property type="match status" value="1"/>
</dbReference>
<dbReference type="InterPro" id="IPR001606">
    <property type="entry name" value="ARID_dom"/>
</dbReference>
<feature type="region of interest" description="Disordered" evidence="1">
    <location>
        <begin position="249"/>
        <end position="282"/>
    </location>
</feature>
<reference evidence="3 4" key="1">
    <citation type="submission" date="2021-06" db="EMBL/GenBank/DDBJ databases">
        <authorList>
            <person name="Palmer J.M."/>
        </authorList>
    </citation>
    <scope>NUCLEOTIDE SEQUENCE [LARGE SCALE GENOMIC DNA]</scope>
    <source>
        <strain evidence="3 4">AS_MEX2019</strain>
        <tissue evidence="3">Muscle</tissue>
    </source>
</reference>
<evidence type="ECO:0000313" key="4">
    <source>
        <dbReference type="Proteomes" id="UP001469553"/>
    </source>
</evidence>
<feature type="region of interest" description="Disordered" evidence="1">
    <location>
        <begin position="1"/>
        <end position="146"/>
    </location>
</feature>
<proteinExistence type="predicted"/>
<feature type="domain" description="ARID" evidence="2">
    <location>
        <begin position="157"/>
        <end position="248"/>
    </location>
</feature>